<dbReference type="Proteomes" id="UP000036681">
    <property type="component" value="Unplaced"/>
</dbReference>
<accession>A0A0M3IJN1</accession>
<dbReference type="AlphaFoldDB" id="A0A0M3IJN1"/>
<evidence type="ECO:0000313" key="1">
    <source>
        <dbReference type="Proteomes" id="UP000036681"/>
    </source>
</evidence>
<keyword evidence="1" id="KW-1185">Reference proteome</keyword>
<reference evidence="2" key="1">
    <citation type="submission" date="2017-02" db="UniProtKB">
        <authorList>
            <consortium name="WormBaseParasite"/>
        </authorList>
    </citation>
    <scope>IDENTIFICATION</scope>
</reference>
<organism evidence="1 2">
    <name type="scientific">Ascaris lumbricoides</name>
    <name type="common">Giant roundworm</name>
    <dbReference type="NCBI Taxonomy" id="6252"/>
    <lineage>
        <taxon>Eukaryota</taxon>
        <taxon>Metazoa</taxon>
        <taxon>Ecdysozoa</taxon>
        <taxon>Nematoda</taxon>
        <taxon>Chromadorea</taxon>
        <taxon>Rhabditida</taxon>
        <taxon>Spirurina</taxon>
        <taxon>Ascaridomorpha</taxon>
        <taxon>Ascaridoidea</taxon>
        <taxon>Ascarididae</taxon>
        <taxon>Ascaris</taxon>
    </lineage>
</organism>
<name>A0A0M3IJN1_ASCLU</name>
<sequence length="66" mass="8189">MISIKSQTIESKRKDYITDLFTEVDEFFIVTSRFLRGLNFISFGFWFRTRHETFRKWYREIVVRIS</sequence>
<protein>
    <submittedName>
        <fullName evidence="2">Uncharacterized protein</fullName>
    </submittedName>
</protein>
<dbReference type="WBParaSite" id="ALUE_0001887601-mRNA-1">
    <property type="protein sequence ID" value="ALUE_0001887601-mRNA-1"/>
    <property type="gene ID" value="ALUE_0001887601"/>
</dbReference>
<proteinExistence type="predicted"/>
<evidence type="ECO:0000313" key="2">
    <source>
        <dbReference type="WBParaSite" id="ALUE_0001887601-mRNA-1"/>
    </source>
</evidence>